<dbReference type="InterPro" id="IPR040079">
    <property type="entry name" value="Glutathione_S-Trfase"/>
</dbReference>
<reference evidence="5" key="1">
    <citation type="submission" date="2017-05" db="EMBL/GenBank/DDBJ databases">
        <authorList>
            <person name="Song R."/>
            <person name="Chenine A.L."/>
            <person name="Ruprecht R.M."/>
        </authorList>
    </citation>
    <scope>NUCLEOTIDE SEQUENCE</scope>
</reference>
<dbReference type="Gene3D" id="3.40.30.10">
    <property type="entry name" value="Glutaredoxin"/>
    <property type="match status" value="1"/>
</dbReference>
<dbReference type="PROSITE" id="PS50405">
    <property type="entry name" value="GST_CTER"/>
    <property type="match status" value="1"/>
</dbReference>
<evidence type="ECO:0000313" key="5">
    <source>
        <dbReference type="EMBL" id="AVT42196.1"/>
    </source>
</evidence>
<name>A0A2R4FXG5_9CUCU</name>
<feature type="domain" description="GST N-terminal" evidence="3">
    <location>
        <begin position="15"/>
        <end position="96"/>
    </location>
</feature>
<feature type="region of interest" description="Disordered" evidence="2">
    <location>
        <begin position="230"/>
        <end position="255"/>
    </location>
</feature>
<organism evidence="5">
    <name type="scientific">Lissorhoptrus oryzophilus</name>
    <name type="common">rice water weevil</name>
    <dbReference type="NCBI Taxonomy" id="308863"/>
    <lineage>
        <taxon>Eukaryota</taxon>
        <taxon>Metazoa</taxon>
        <taxon>Ecdysozoa</taxon>
        <taxon>Arthropoda</taxon>
        <taxon>Hexapoda</taxon>
        <taxon>Insecta</taxon>
        <taxon>Pterygota</taxon>
        <taxon>Neoptera</taxon>
        <taxon>Endopterygota</taxon>
        <taxon>Coleoptera</taxon>
        <taxon>Polyphaga</taxon>
        <taxon>Cucujiformia</taxon>
        <taxon>Erirhinidae</taxon>
        <taxon>Erirhininae</taxon>
        <taxon>Lissorhoptrus</taxon>
    </lineage>
</organism>
<dbReference type="InterPro" id="IPR036249">
    <property type="entry name" value="Thioredoxin-like_sf"/>
</dbReference>
<proteinExistence type="evidence at transcript level"/>
<dbReference type="PANTHER" id="PTHR43969">
    <property type="entry name" value="GLUTATHIONE S TRANSFERASE D10, ISOFORM A-RELATED"/>
    <property type="match status" value="1"/>
</dbReference>
<dbReference type="CDD" id="cd03177">
    <property type="entry name" value="GST_C_Delta_Epsilon"/>
    <property type="match status" value="1"/>
</dbReference>
<accession>A0A2R4FXG5</accession>
<dbReference type="InterPro" id="IPR036282">
    <property type="entry name" value="Glutathione-S-Trfase_C_sf"/>
</dbReference>
<dbReference type="SUPFAM" id="SSF52833">
    <property type="entry name" value="Thioredoxin-like"/>
    <property type="match status" value="1"/>
</dbReference>
<dbReference type="EMBL" id="MF034830">
    <property type="protein sequence ID" value="AVT42196.1"/>
    <property type="molecule type" value="mRNA"/>
</dbReference>
<keyword evidence="5" id="KW-0808">Transferase</keyword>
<dbReference type="GO" id="GO:0006749">
    <property type="term" value="P:glutathione metabolic process"/>
    <property type="evidence" value="ECO:0007669"/>
    <property type="project" value="TreeGrafter"/>
</dbReference>
<dbReference type="Pfam" id="PF02798">
    <property type="entry name" value="GST_N"/>
    <property type="match status" value="1"/>
</dbReference>
<dbReference type="InterPro" id="IPR004045">
    <property type="entry name" value="Glutathione_S-Trfase_N"/>
</dbReference>
<dbReference type="InterPro" id="IPR010987">
    <property type="entry name" value="Glutathione-S-Trfase_C-like"/>
</dbReference>
<comment type="similarity">
    <text evidence="1">Belongs to the GST superfamily.</text>
</comment>
<dbReference type="SUPFAM" id="SSF47616">
    <property type="entry name" value="GST C-terminal domain-like"/>
    <property type="match status" value="1"/>
</dbReference>
<dbReference type="PANTHER" id="PTHR43969:SF7">
    <property type="entry name" value="GST-CONTAINING FLYWCH ZINC-FINGER PROTEIN"/>
    <property type="match status" value="1"/>
</dbReference>
<protein>
    <submittedName>
        <fullName evidence="5">Glutathione S-transferase u1</fullName>
    </submittedName>
</protein>
<dbReference type="SFLD" id="SFLDG00358">
    <property type="entry name" value="Main_(cytGST)"/>
    <property type="match status" value="1"/>
</dbReference>
<dbReference type="AlphaFoldDB" id="A0A2R4FXG5"/>
<evidence type="ECO:0000256" key="1">
    <source>
        <dbReference type="RuleBase" id="RU003494"/>
    </source>
</evidence>
<dbReference type="SFLD" id="SFLDS00019">
    <property type="entry name" value="Glutathione_Transferase_(cytos"/>
    <property type="match status" value="1"/>
</dbReference>
<sequence>MGCGASRVEPQPVVMPLTLYSVSDGPPSLAVRQCLKYLEVEYNLVNVDFGAGEHMTPDYAKKNPQKEIPVIDDEGFYLGESNAILQYLADKYPKDETFYPQDLQQRALVNHRLCFNLSTYYRNICEYAVAPIFFDYPKTPKGLRKLMIALENLNTYLQLTGTKYVATDNLTIADIQLATSTACLEVINFDLSDYKRIQQWFETYKEENPDLWEILEAGVGELVEFSKNPPDLSHMDHPIHPIRQKKPKKTEETAM</sequence>
<dbReference type="FunFam" id="3.40.30.10:FF:000295">
    <property type="entry name" value="Glutathione S-transferase unclassified 1"/>
    <property type="match status" value="1"/>
</dbReference>
<evidence type="ECO:0000259" key="4">
    <source>
        <dbReference type="PROSITE" id="PS50405"/>
    </source>
</evidence>
<dbReference type="Gene3D" id="1.20.1050.10">
    <property type="match status" value="1"/>
</dbReference>
<feature type="domain" description="GST C-terminal" evidence="4">
    <location>
        <begin position="102"/>
        <end position="230"/>
    </location>
</feature>
<evidence type="ECO:0000259" key="3">
    <source>
        <dbReference type="PROSITE" id="PS50404"/>
    </source>
</evidence>
<dbReference type="Pfam" id="PF00043">
    <property type="entry name" value="GST_C"/>
    <property type="match status" value="1"/>
</dbReference>
<dbReference type="InterPro" id="IPR004046">
    <property type="entry name" value="GST_C"/>
</dbReference>
<dbReference type="GO" id="GO:0004364">
    <property type="term" value="F:glutathione transferase activity"/>
    <property type="evidence" value="ECO:0007669"/>
    <property type="project" value="TreeGrafter"/>
</dbReference>
<evidence type="ECO:0000256" key="2">
    <source>
        <dbReference type="SAM" id="MobiDB-lite"/>
    </source>
</evidence>
<dbReference type="FunFam" id="1.20.1050.10:FF:000007">
    <property type="entry name" value="Glutathione S-transferase 1-1"/>
    <property type="match status" value="1"/>
</dbReference>
<dbReference type="PROSITE" id="PS50404">
    <property type="entry name" value="GST_NTER"/>
    <property type="match status" value="1"/>
</dbReference>